<evidence type="ECO:0000313" key="3">
    <source>
        <dbReference type="Proteomes" id="UP000070700"/>
    </source>
</evidence>
<keyword evidence="1" id="KW-0472">Membrane</keyword>
<feature type="transmembrane region" description="Helical" evidence="1">
    <location>
        <begin position="42"/>
        <end position="61"/>
    </location>
</feature>
<dbReference type="EMBL" id="KQ947404">
    <property type="protein sequence ID" value="KUJ24018.1"/>
    <property type="molecule type" value="Genomic_DNA"/>
</dbReference>
<sequence length="66" mass="7914">MAFSLQAALFFFIIHSLPLDIDTSLFNNIRLYHWISIYLYSNNIRLPSLTMVLGLGYYYLFQRWAF</sequence>
<dbReference type="RefSeq" id="XP_018078373.1">
    <property type="nucleotide sequence ID" value="XM_018223508.1"/>
</dbReference>
<organism evidence="2 3">
    <name type="scientific">Mollisia scopiformis</name>
    <name type="common">Conifer needle endophyte fungus</name>
    <name type="synonym">Phialocephala scopiformis</name>
    <dbReference type="NCBI Taxonomy" id="149040"/>
    <lineage>
        <taxon>Eukaryota</taxon>
        <taxon>Fungi</taxon>
        <taxon>Dikarya</taxon>
        <taxon>Ascomycota</taxon>
        <taxon>Pezizomycotina</taxon>
        <taxon>Leotiomycetes</taxon>
        <taxon>Helotiales</taxon>
        <taxon>Mollisiaceae</taxon>
        <taxon>Mollisia</taxon>
    </lineage>
</organism>
<name>A0A194XUY2_MOLSC</name>
<keyword evidence="3" id="KW-1185">Reference proteome</keyword>
<gene>
    <name evidence="2" type="ORF">LY89DRAFT_9007</name>
</gene>
<accession>A0A194XUY2</accession>
<dbReference type="AlphaFoldDB" id="A0A194XUY2"/>
<dbReference type="GeneID" id="28833234"/>
<dbReference type="Proteomes" id="UP000070700">
    <property type="component" value="Unassembled WGS sequence"/>
</dbReference>
<evidence type="ECO:0000313" key="2">
    <source>
        <dbReference type="EMBL" id="KUJ24018.1"/>
    </source>
</evidence>
<reference evidence="2 3" key="1">
    <citation type="submission" date="2015-10" db="EMBL/GenBank/DDBJ databases">
        <title>Full genome of DAOMC 229536 Phialocephala scopiformis, a fungal endophyte of spruce producing the potent anti-insectan compound rugulosin.</title>
        <authorList>
            <consortium name="DOE Joint Genome Institute"/>
            <person name="Walker A.K."/>
            <person name="Frasz S.L."/>
            <person name="Seifert K.A."/>
            <person name="Miller J.D."/>
            <person name="Mondo S.J."/>
            <person name="Labutti K."/>
            <person name="Lipzen A."/>
            <person name="Dockter R."/>
            <person name="Kennedy M."/>
            <person name="Grigoriev I.V."/>
            <person name="Spatafora J.W."/>
        </authorList>
    </citation>
    <scope>NUCLEOTIDE SEQUENCE [LARGE SCALE GENOMIC DNA]</scope>
    <source>
        <strain evidence="2 3">CBS 120377</strain>
    </source>
</reference>
<keyword evidence="1" id="KW-1133">Transmembrane helix</keyword>
<proteinExistence type="predicted"/>
<dbReference type="InParanoid" id="A0A194XUY2"/>
<dbReference type="KEGG" id="psco:LY89DRAFT_9007"/>
<keyword evidence="1" id="KW-0812">Transmembrane</keyword>
<evidence type="ECO:0000256" key="1">
    <source>
        <dbReference type="SAM" id="Phobius"/>
    </source>
</evidence>
<protein>
    <submittedName>
        <fullName evidence="2">Uncharacterized protein</fullName>
    </submittedName>
</protein>